<sequence>MIGSIKASGIYSSIATPKNENKKNEDITQTQSSTNNKIKELSAMIQNGEYKIDIDALSKKIADSLM</sequence>
<reference evidence="3" key="2">
    <citation type="journal article" date="2017" name="Genome Biol. Evol.">
        <title>Comparative genomic analysis identifies a Campylobacter clade deficient in selenium metabolism.</title>
        <authorList>
            <person name="Miller W.G."/>
            <person name="Yee E."/>
            <person name="Lopes B.S."/>
            <person name="Chapman M.H."/>
            <person name="Huynh S."/>
            <person name="Bono J.L."/>
            <person name="Parker C.T."/>
            <person name="Strachan N.J.C."/>
            <person name="Forbes K.J."/>
        </authorList>
    </citation>
    <scope>NUCLEOTIDE SEQUENCE [LARGE SCALE GENOMIC DNA]</scope>
    <source>
        <strain evidence="3">RM6137</strain>
    </source>
</reference>
<dbReference type="STRING" id="1660073.CSUIS_0442"/>
<dbReference type="Proteomes" id="UP000194260">
    <property type="component" value="Chromosome"/>
</dbReference>
<dbReference type="Pfam" id="PF04316">
    <property type="entry name" value="FlgM"/>
    <property type="match status" value="1"/>
</dbReference>
<gene>
    <name evidence="3" type="primary">flgM</name>
    <name evidence="3" type="ORF">CSUIS_0442</name>
    <name evidence="4" type="ORF">V2I23_07860</name>
</gene>
<evidence type="ECO:0000313" key="4">
    <source>
        <dbReference type="EMBL" id="MEE3745192.1"/>
    </source>
</evidence>
<reference evidence="4 6" key="3">
    <citation type="submission" date="2024-01" db="EMBL/GenBank/DDBJ databases">
        <title>Campylobacter porcellus sp. nov.</title>
        <authorList>
            <person name="Papic B."/>
            <person name="Gruntar I."/>
        </authorList>
    </citation>
    <scope>NUCLEOTIDE SEQUENCE [LARGE SCALE GENOMIC DNA]</scope>
    <source>
        <strain evidence="4 6">CX2-4855-23</strain>
    </source>
</reference>
<feature type="region of interest" description="Disordered" evidence="1">
    <location>
        <begin position="14"/>
        <end position="35"/>
    </location>
</feature>
<dbReference type="Proteomes" id="UP001331664">
    <property type="component" value="Unassembled WGS sequence"/>
</dbReference>
<dbReference type="EMBL" id="JAZBRD010000016">
    <property type="protein sequence ID" value="MEE3745192.1"/>
    <property type="molecule type" value="Genomic_DNA"/>
</dbReference>
<dbReference type="AlphaFoldDB" id="A0A1X9SVL7"/>
<dbReference type="InterPro" id="IPR035890">
    <property type="entry name" value="Anti-sigma-28_factor_FlgM_sf"/>
</dbReference>
<dbReference type="SUPFAM" id="SSF101498">
    <property type="entry name" value="Anti-sigma factor FlgM"/>
    <property type="match status" value="1"/>
</dbReference>
<evidence type="ECO:0000256" key="1">
    <source>
        <dbReference type="SAM" id="MobiDB-lite"/>
    </source>
</evidence>
<evidence type="ECO:0000259" key="2">
    <source>
        <dbReference type="Pfam" id="PF04316"/>
    </source>
</evidence>
<organism evidence="3 5">
    <name type="scientific">Campylobacter porcelli</name>
    <dbReference type="NCBI Taxonomy" id="1660073"/>
    <lineage>
        <taxon>Bacteria</taxon>
        <taxon>Pseudomonadati</taxon>
        <taxon>Campylobacterota</taxon>
        <taxon>Epsilonproteobacteria</taxon>
        <taxon>Campylobacterales</taxon>
        <taxon>Campylobacteraceae</taxon>
        <taxon>Campylobacter</taxon>
    </lineage>
</organism>
<dbReference type="EMBL" id="CP018789">
    <property type="protein sequence ID" value="ARR00281.1"/>
    <property type="molecule type" value="Genomic_DNA"/>
</dbReference>
<keyword evidence="4" id="KW-0282">Flagellum</keyword>
<dbReference type="InterPro" id="IPR031316">
    <property type="entry name" value="FlgM_C"/>
</dbReference>
<keyword evidence="4" id="KW-0969">Cilium</keyword>
<evidence type="ECO:0000313" key="3">
    <source>
        <dbReference type="EMBL" id="ARR00281.1"/>
    </source>
</evidence>
<proteinExistence type="predicted"/>
<protein>
    <submittedName>
        <fullName evidence="3 4">Anti-sigma factor FlgM</fullName>
    </submittedName>
</protein>
<evidence type="ECO:0000313" key="6">
    <source>
        <dbReference type="Proteomes" id="UP001331664"/>
    </source>
</evidence>
<evidence type="ECO:0000313" key="5">
    <source>
        <dbReference type="Proteomes" id="UP000194260"/>
    </source>
</evidence>
<reference evidence="5" key="1">
    <citation type="journal article" date="2017" name="Genome Biol. Evol.">
        <title>Comparative Genomic Analysis Identifies a Campylobacter Clade Deficient in Selenium Metabolism.</title>
        <authorList>
            <person name="Miller W.G."/>
            <person name="Yee E."/>
            <person name="Lopes B.S."/>
            <person name="Chapman M.H."/>
            <person name="Huynh S."/>
            <person name="Bono J.L."/>
            <person name="Parker C.T."/>
            <person name="Strachan N.J.C."/>
            <person name="Forbes K.J."/>
        </authorList>
    </citation>
    <scope>NUCLEOTIDE SEQUENCE [LARGE SCALE GENOMIC DNA]</scope>
    <source>
        <strain evidence="5">RM6137</strain>
    </source>
</reference>
<dbReference type="KEGG" id="camy:CSUIS_0442"/>
<dbReference type="RefSeq" id="WP_086296928.1">
    <property type="nucleotide sequence ID" value="NZ_CP018789.1"/>
</dbReference>
<name>A0A1X9SVL7_9BACT</name>
<keyword evidence="4" id="KW-0966">Cell projection</keyword>
<accession>A0A1X9SVL7</accession>
<keyword evidence="6" id="KW-1185">Reference proteome</keyword>
<feature type="domain" description="Anti-sigma-28 factor FlgM C-terminal" evidence="2">
    <location>
        <begin position="28"/>
        <end position="62"/>
    </location>
</feature>